<accession>A0A8B8C964</accession>
<dbReference type="OrthoDB" id="6147764at2759"/>
<dbReference type="InterPro" id="IPR027417">
    <property type="entry name" value="P-loop_NTPase"/>
</dbReference>
<reference evidence="6" key="1">
    <citation type="submission" date="2025-08" db="UniProtKB">
        <authorList>
            <consortium name="RefSeq"/>
        </authorList>
    </citation>
    <scope>IDENTIFICATION</scope>
    <source>
        <tissue evidence="6">Whole sample</tissue>
    </source>
</reference>
<evidence type="ECO:0000259" key="3">
    <source>
        <dbReference type="Pfam" id="PF18738"/>
    </source>
</evidence>
<gene>
    <name evidence="6" type="primary">LOC111117454</name>
</gene>
<evidence type="ECO:0000256" key="2">
    <source>
        <dbReference type="SAM" id="SignalP"/>
    </source>
</evidence>
<dbReference type="SUPFAM" id="SSF52540">
    <property type="entry name" value="P-loop containing nucleoside triphosphate hydrolases"/>
    <property type="match status" value="1"/>
</dbReference>
<dbReference type="KEGG" id="cvn:111117454"/>
<dbReference type="InterPro" id="IPR041249">
    <property type="entry name" value="HEPN_DZIP3"/>
</dbReference>
<keyword evidence="1" id="KW-1133">Transmembrane helix</keyword>
<dbReference type="Gene3D" id="3.40.50.300">
    <property type="entry name" value="P-loop containing nucleotide triphosphate hydrolases"/>
    <property type="match status" value="1"/>
</dbReference>
<dbReference type="Pfam" id="PF20720">
    <property type="entry name" value="nSTAND3"/>
    <property type="match status" value="1"/>
</dbReference>
<name>A0A8B8C964_CRAVI</name>
<keyword evidence="5" id="KW-1185">Reference proteome</keyword>
<keyword evidence="1" id="KW-0472">Membrane</keyword>
<dbReference type="AlphaFoldDB" id="A0A8B8C964"/>
<keyword evidence="2" id="KW-0732">Signal</keyword>
<feature type="chain" id="PRO_5033996675" evidence="2">
    <location>
        <begin position="20"/>
        <end position="827"/>
    </location>
</feature>
<evidence type="ECO:0000313" key="6">
    <source>
        <dbReference type="RefSeq" id="XP_022312287.1"/>
    </source>
</evidence>
<feature type="domain" description="Novel STAND NTPase 3" evidence="4">
    <location>
        <begin position="443"/>
        <end position="589"/>
    </location>
</feature>
<organism evidence="5 6">
    <name type="scientific">Crassostrea virginica</name>
    <name type="common">Eastern oyster</name>
    <dbReference type="NCBI Taxonomy" id="6565"/>
    <lineage>
        <taxon>Eukaryota</taxon>
        <taxon>Metazoa</taxon>
        <taxon>Spiralia</taxon>
        <taxon>Lophotrochozoa</taxon>
        <taxon>Mollusca</taxon>
        <taxon>Bivalvia</taxon>
        <taxon>Autobranchia</taxon>
        <taxon>Pteriomorphia</taxon>
        <taxon>Ostreida</taxon>
        <taxon>Ostreoidea</taxon>
        <taxon>Ostreidae</taxon>
        <taxon>Crassostrea</taxon>
    </lineage>
</organism>
<feature type="transmembrane region" description="Helical" evidence="1">
    <location>
        <begin position="159"/>
        <end position="181"/>
    </location>
</feature>
<dbReference type="Pfam" id="PF18738">
    <property type="entry name" value="HEPN_DZIP3"/>
    <property type="match status" value="1"/>
</dbReference>
<proteinExistence type="predicted"/>
<dbReference type="Proteomes" id="UP000694844">
    <property type="component" value="Chromosome 10"/>
</dbReference>
<dbReference type="GeneID" id="111117454"/>
<feature type="signal peptide" evidence="2">
    <location>
        <begin position="1"/>
        <end position="19"/>
    </location>
</feature>
<keyword evidence="1" id="KW-0812">Transmembrane</keyword>
<sequence length="827" mass="94336">MASCVFVVVLIFTLRLSEAAQDFTPVSACPPDADSWKSEASKKNCRGDTPDYLCAAIENEPGNLGEICTKYGLTPAKKCAVLNQQTKNLDSVDCKAPSGCPKDPYNPSELWKHKICYRDFYGTTPTIAVTIETTAKPLLDSPLNGTNNGSDEGGSGTGAVVAVIVVLLIICIAVVVLVVLYKRHQGFRQRMQPHIEVVTNLFGRCPPQQENDVEKQPDEEIEEGQKLLKDSKKKKEEGPEYAYVVKKNKRKDVDKKNGENETIHWDEEKKISKLRQLLRYPIHILKQELDVRDLKEKIVIFSKSMKAHFTVPLISSLQSVQSSNDYSRLDMTVVFTLLQNFCENIKPPRKGWGYEPPSEEITTGADIERIRLMWNKFCDGDLQFPQLDDVYNRMKDKYGTEAVLGDDSVQKHGEEEGFEELKEKITSNRLNPDCEVENGIIITDNITSAITLLQTRKVVILRGAIGCGKTSALKAIQNHYKAEGFKVVWDEESEHETWKMFTEKSIVLCDNLFGRFGCHTFSKQDILKIENCLESIENEPNGNTKVVVGIHQHVFEEVKKTCPLNFLLNRNSTVDMDKLSTAEKLLIFKMQQKEGHCKADPECWFGKIEFPSVFTKLSQSPGNVGSPFLSLMYCHHHELFSEDEFTKNPVQSLMKHFQKMRKDSQTNYLCLVYLMVVQSHALDEELQSWAGLIETNVTKDALNNLCKQKFGYIQKESKNARLIHDVLTIVLFKCTAELKEDFLPVVQQSHKTVLLELMRPPDDIHCEFYTSLAKVKKNEDFREVGKVLLHRLAHDWTKNWEHPLQSTAIFKEKSEKYFKKLKSMEKK</sequence>
<evidence type="ECO:0000259" key="4">
    <source>
        <dbReference type="Pfam" id="PF20720"/>
    </source>
</evidence>
<feature type="domain" description="DZIP3-like HEPN" evidence="3">
    <location>
        <begin position="321"/>
        <end position="377"/>
    </location>
</feature>
<evidence type="ECO:0000256" key="1">
    <source>
        <dbReference type="SAM" id="Phobius"/>
    </source>
</evidence>
<dbReference type="InterPro" id="IPR049050">
    <property type="entry name" value="nSTAND3"/>
</dbReference>
<dbReference type="RefSeq" id="XP_022312287.1">
    <property type="nucleotide sequence ID" value="XM_022456579.1"/>
</dbReference>
<protein>
    <submittedName>
        <fullName evidence="6">Uncharacterized protein LOC111117454 isoform X1</fullName>
    </submittedName>
</protein>
<evidence type="ECO:0000313" key="5">
    <source>
        <dbReference type="Proteomes" id="UP000694844"/>
    </source>
</evidence>